<keyword evidence="1" id="KW-1133">Transmembrane helix</keyword>
<dbReference type="AlphaFoldDB" id="A0A0C5FNV2"/>
<feature type="transmembrane region" description="Helical" evidence="1">
    <location>
        <begin position="18"/>
        <end position="37"/>
    </location>
</feature>
<dbReference type="OrthoDB" id="4322906at2"/>
<reference evidence="2 3" key="1">
    <citation type="submission" date="2015-02" db="EMBL/GenBank/DDBJ databases">
        <title>Genome sequence of thermotolerant Streptomyces cyaneogriseus subsp. Noncyanogenus NMWT1, the producer of nematocidal antibiotics nemadectin.</title>
        <authorList>
            <person name="Wang H."/>
            <person name="Li C."/>
            <person name="Xiang W."/>
            <person name="Wang X."/>
        </authorList>
    </citation>
    <scope>NUCLEOTIDE SEQUENCE [LARGE SCALE GENOMIC DNA]</scope>
    <source>
        <strain evidence="2 3">NMWT 1</strain>
    </source>
</reference>
<feature type="transmembrane region" description="Helical" evidence="1">
    <location>
        <begin position="43"/>
        <end position="62"/>
    </location>
</feature>
<dbReference type="EMBL" id="CP010849">
    <property type="protein sequence ID" value="AJP01537.1"/>
    <property type="molecule type" value="Genomic_DNA"/>
</dbReference>
<evidence type="ECO:0000313" key="3">
    <source>
        <dbReference type="Proteomes" id="UP000032234"/>
    </source>
</evidence>
<evidence type="ECO:0000256" key="1">
    <source>
        <dbReference type="SAM" id="Phobius"/>
    </source>
</evidence>
<dbReference type="Proteomes" id="UP000032234">
    <property type="component" value="Chromosome"/>
</dbReference>
<keyword evidence="1" id="KW-0812">Transmembrane</keyword>
<dbReference type="PATRIC" id="fig|477245.3.peg.1839"/>
<accession>A0A0C5FNV2</accession>
<keyword evidence="1" id="KW-0472">Membrane</keyword>
<dbReference type="InterPro" id="IPR045924">
    <property type="entry name" value="DUF6343"/>
</dbReference>
<sequence length="87" mass="9650">MRTGSEPVTARSALRARFWLCAWGVAWTVFGTVVFVLIAHPGWAAVCGALWLIITIDLLLVVRHIRQGPHWQPGRSVPPYRPPDGPP</sequence>
<protein>
    <submittedName>
        <fullName evidence="2">Membrane protein</fullName>
    </submittedName>
</protein>
<dbReference type="STRING" id="477245.TU94_08550"/>
<dbReference type="HOGENOM" id="CLU_164096_1_0_11"/>
<name>A0A0C5FNV2_9ACTN</name>
<evidence type="ECO:0000313" key="2">
    <source>
        <dbReference type="EMBL" id="AJP01537.1"/>
    </source>
</evidence>
<proteinExistence type="predicted"/>
<gene>
    <name evidence="2" type="ORF">TU94_08550</name>
</gene>
<dbReference type="KEGG" id="scw:TU94_08550"/>
<organism evidence="2 3">
    <name type="scientific">Streptomyces cyaneogriseus subsp. noncyanogenus</name>
    <dbReference type="NCBI Taxonomy" id="477245"/>
    <lineage>
        <taxon>Bacteria</taxon>
        <taxon>Bacillati</taxon>
        <taxon>Actinomycetota</taxon>
        <taxon>Actinomycetes</taxon>
        <taxon>Kitasatosporales</taxon>
        <taxon>Streptomycetaceae</taxon>
        <taxon>Streptomyces</taxon>
    </lineage>
</organism>
<dbReference type="Pfam" id="PF19870">
    <property type="entry name" value="DUF6343"/>
    <property type="match status" value="1"/>
</dbReference>
<keyword evidence="3" id="KW-1185">Reference proteome</keyword>
<dbReference type="RefSeq" id="WP_044380914.1">
    <property type="nucleotide sequence ID" value="NZ_CP010849.1"/>
</dbReference>